<protein>
    <submittedName>
        <fullName evidence="1">Uncharacterized protein</fullName>
    </submittedName>
</protein>
<organism evidence="1 2">
    <name type="scientific">Dentipellis fragilis</name>
    <dbReference type="NCBI Taxonomy" id="205917"/>
    <lineage>
        <taxon>Eukaryota</taxon>
        <taxon>Fungi</taxon>
        <taxon>Dikarya</taxon>
        <taxon>Basidiomycota</taxon>
        <taxon>Agaricomycotina</taxon>
        <taxon>Agaricomycetes</taxon>
        <taxon>Russulales</taxon>
        <taxon>Hericiaceae</taxon>
        <taxon>Dentipellis</taxon>
    </lineage>
</organism>
<evidence type="ECO:0000313" key="2">
    <source>
        <dbReference type="Proteomes" id="UP000298327"/>
    </source>
</evidence>
<sequence>MRKPDDSDASEEYTGTVLAPFNNELDRAIKSANAIQARINALSPLSRLPVEILVEIFRCSAAVQKPGSSPHGYARINGEMVPVSRDINLGWILVTHVCRRWRHVAIDYAMIWTHISFALGSEWTMRMIERSGQAPLVIREFGVERRFHPDIGEHLRPHLSHVLVFELRLQSYTLVEILSPMIDNAPMLHTLQLHSSTGEGELPMVRTQLDLFNQSTPSLQKIILRNVCIPWTSRLFSNLEYLEVALSIYEADEWFENDMGIEWEPTLPVFLDILQTMPGLKHLVLHDAAVPAATFIPVSPASNRNRTVSLPNLVDATLMSRPGDVAALLDHLELPRTTRFKFSSANDEHAADNVNLFASISRHLSRSGTGSSPITDLLVQDRMVSVIVTARIAMTGLDEADQTVFTISLPSNLERLSQTLSLFFSTIPFESLLSLSFVGGYHYVNAPCWRGIFQRLSSVRFLQTSMSGILPLLEHVHAGAEEAAPFPNLEVISIPNFWGSILSLDDVALLAIQEKIYDVLDSRKSRARVLQKLALWGEGPANLGTDWIARLQQLVSEITAQPPVRPGWSTN</sequence>
<dbReference type="AlphaFoldDB" id="A0A4Y9YY47"/>
<dbReference type="OrthoDB" id="2884925at2759"/>
<accession>A0A4Y9YY47</accession>
<gene>
    <name evidence="1" type="ORF">EVG20_g3985</name>
</gene>
<proteinExistence type="predicted"/>
<dbReference type="EMBL" id="SEOQ01000194">
    <property type="protein sequence ID" value="TFY67304.1"/>
    <property type="molecule type" value="Genomic_DNA"/>
</dbReference>
<dbReference type="Gene3D" id="1.20.1280.50">
    <property type="match status" value="1"/>
</dbReference>
<dbReference type="Proteomes" id="UP000298327">
    <property type="component" value="Unassembled WGS sequence"/>
</dbReference>
<comment type="caution">
    <text evidence="1">The sequence shown here is derived from an EMBL/GenBank/DDBJ whole genome shotgun (WGS) entry which is preliminary data.</text>
</comment>
<reference evidence="1 2" key="1">
    <citation type="submission" date="2019-02" db="EMBL/GenBank/DDBJ databases">
        <title>Genome sequencing of the rare red list fungi Dentipellis fragilis.</title>
        <authorList>
            <person name="Buettner E."/>
            <person name="Kellner H."/>
        </authorList>
    </citation>
    <scope>NUCLEOTIDE SEQUENCE [LARGE SCALE GENOMIC DNA]</scope>
    <source>
        <strain evidence="1 2">DSM 105465</strain>
    </source>
</reference>
<dbReference type="SUPFAM" id="SSF52058">
    <property type="entry name" value="L domain-like"/>
    <property type="match status" value="1"/>
</dbReference>
<name>A0A4Y9YY47_9AGAM</name>
<evidence type="ECO:0000313" key="1">
    <source>
        <dbReference type="EMBL" id="TFY67304.1"/>
    </source>
</evidence>
<keyword evidence="2" id="KW-1185">Reference proteome</keyword>